<evidence type="ECO:0000256" key="2">
    <source>
        <dbReference type="ARBA" id="ARBA00023002"/>
    </source>
</evidence>
<feature type="domain" description="FMN hydroxy acid dehydrogenase" evidence="8">
    <location>
        <begin position="14"/>
        <end position="381"/>
    </location>
</feature>
<feature type="binding site" evidence="7">
    <location>
        <begin position="93"/>
        <end position="95"/>
    </location>
    <ligand>
        <name>FMN</name>
        <dbReference type="ChEBI" id="CHEBI:58210"/>
    </ligand>
</feature>
<evidence type="ECO:0000259" key="8">
    <source>
        <dbReference type="PROSITE" id="PS51349"/>
    </source>
</evidence>
<keyword evidence="10" id="KW-1185">Reference proteome</keyword>
<name>A0A6A6GCH3_9PEZI</name>
<organism evidence="9 10">
    <name type="scientific">Elsinoe ampelina</name>
    <dbReference type="NCBI Taxonomy" id="302913"/>
    <lineage>
        <taxon>Eukaryota</taxon>
        <taxon>Fungi</taxon>
        <taxon>Dikarya</taxon>
        <taxon>Ascomycota</taxon>
        <taxon>Pezizomycotina</taxon>
        <taxon>Dothideomycetes</taxon>
        <taxon>Dothideomycetidae</taxon>
        <taxon>Myriangiales</taxon>
        <taxon>Elsinoaceae</taxon>
        <taxon>Elsinoe</taxon>
    </lineage>
</organism>
<feature type="binding site" evidence="7">
    <location>
        <position position="152"/>
    </location>
    <ligand>
        <name>FMN</name>
        <dbReference type="ChEBI" id="CHEBI:58210"/>
    </ligand>
</feature>
<keyword evidence="2" id="KW-0560">Oxidoreductase</keyword>
<feature type="binding site" evidence="7">
    <location>
        <position position="274"/>
    </location>
    <ligand>
        <name>FMN</name>
        <dbReference type="ChEBI" id="CHEBI:58210"/>
    </ligand>
</feature>
<dbReference type="InterPro" id="IPR012133">
    <property type="entry name" value="Alpha-hydoxy_acid_DH_FMN"/>
</dbReference>
<feature type="binding site" evidence="7">
    <location>
        <begin position="330"/>
        <end position="331"/>
    </location>
    <ligand>
        <name>FMN</name>
        <dbReference type="ChEBI" id="CHEBI:58210"/>
    </ligand>
</feature>
<evidence type="ECO:0000256" key="5">
    <source>
        <dbReference type="ARBA" id="ARBA00083297"/>
    </source>
</evidence>
<evidence type="ECO:0000313" key="9">
    <source>
        <dbReference type="EMBL" id="KAF2223328.1"/>
    </source>
</evidence>
<evidence type="ECO:0000256" key="7">
    <source>
        <dbReference type="PIRSR" id="PIRSR000138-2"/>
    </source>
</evidence>
<feature type="active site" description="Proton acceptor" evidence="6">
    <location>
        <position position="276"/>
    </location>
</feature>
<accession>A0A6A6GCH3</accession>
<feature type="binding site" evidence="7">
    <location>
        <position position="122"/>
    </location>
    <ligand>
        <name>FMN</name>
        <dbReference type="ChEBI" id="CHEBI:58210"/>
    </ligand>
</feature>
<evidence type="ECO:0000256" key="4">
    <source>
        <dbReference type="ARBA" id="ARBA00073420"/>
    </source>
</evidence>
<reference evidence="10" key="1">
    <citation type="journal article" date="2020" name="Stud. Mycol.">
        <title>101 Dothideomycetes genomes: A test case for predicting lifestyles and emergence of pathogens.</title>
        <authorList>
            <person name="Haridas S."/>
            <person name="Albert R."/>
            <person name="Binder M."/>
            <person name="Bloem J."/>
            <person name="LaButti K."/>
            <person name="Salamov A."/>
            <person name="Andreopoulos B."/>
            <person name="Baker S."/>
            <person name="Barry K."/>
            <person name="Bills G."/>
            <person name="Bluhm B."/>
            <person name="Cannon C."/>
            <person name="Castanera R."/>
            <person name="Culley D."/>
            <person name="Daum C."/>
            <person name="Ezra D."/>
            <person name="Gonzalez J."/>
            <person name="Henrissat B."/>
            <person name="Kuo A."/>
            <person name="Liang C."/>
            <person name="Lipzen A."/>
            <person name="Lutzoni F."/>
            <person name="Magnuson J."/>
            <person name="Mondo S."/>
            <person name="Nolan M."/>
            <person name="Ohm R."/>
            <person name="Pangilinan J."/>
            <person name="Park H.-J."/>
            <person name="Ramirez L."/>
            <person name="Alfaro M."/>
            <person name="Sun H."/>
            <person name="Tritt A."/>
            <person name="Yoshinaga Y."/>
            <person name="Zwiers L.-H."/>
            <person name="Turgeon B."/>
            <person name="Goodwin S."/>
            <person name="Spatafora J."/>
            <person name="Crous P."/>
            <person name="Grigoriev I."/>
        </authorList>
    </citation>
    <scope>NUCLEOTIDE SEQUENCE [LARGE SCALE GENOMIC DNA]</scope>
    <source>
        <strain evidence="10">CECT 20119</strain>
    </source>
</reference>
<dbReference type="OrthoDB" id="1925334at2759"/>
<dbReference type="PROSITE" id="PS00557">
    <property type="entry name" value="FMN_HYDROXY_ACID_DH_1"/>
    <property type="match status" value="1"/>
</dbReference>
<feature type="binding site" evidence="7">
    <location>
        <begin position="307"/>
        <end position="311"/>
    </location>
    <ligand>
        <name>FMN</name>
        <dbReference type="ChEBI" id="CHEBI:58210"/>
    </ligand>
</feature>
<proteinExistence type="inferred from homology"/>
<comment type="cofactor">
    <cofactor evidence="1">
        <name>FMN</name>
        <dbReference type="ChEBI" id="CHEBI:58210"/>
    </cofactor>
</comment>
<feature type="binding site" evidence="7">
    <location>
        <position position="252"/>
    </location>
    <ligand>
        <name>FMN</name>
        <dbReference type="ChEBI" id="CHEBI:58210"/>
    </ligand>
</feature>
<dbReference type="AlphaFoldDB" id="A0A6A6GCH3"/>
<dbReference type="PANTHER" id="PTHR10578:SF149">
    <property type="entry name" value="2-HYDROXYACID OXIDASE 2"/>
    <property type="match status" value="1"/>
</dbReference>
<feature type="binding site" evidence="7">
    <location>
        <position position="154"/>
    </location>
    <ligand>
        <name>glyoxylate</name>
        <dbReference type="ChEBI" id="CHEBI:36655"/>
    </ligand>
</feature>
<dbReference type="InterPro" id="IPR037396">
    <property type="entry name" value="FMN_HAD"/>
</dbReference>
<comment type="similarity">
    <text evidence="3">Belongs to the FMN-dependent alpha-hydroxy acid dehydrogenase family.</text>
</comment>
<dbReference type="InterPro" id="IPR000262">
    <property type="entry name" value="FMN-dep_DH"/>
</dbReference>
<feature type="binding site" evidence="7">
    <location>
        <position position="180"/>
    </location>
    <ligand>
        <name>FMN</name>
        <dbReference type="ChEBI" id="CHEBI:58210"/>
    </ligand>
</feature>
<keyword evidence="7" id="KW-0285">Flavoprotein</keyword>
<dbReference type="PANTHER" id="PTHR10578">
    <property type="entry name" value="S -2-HYDROXY-ACID OXIDASE-RELATED"/>
    <property type="match status" value="1"/>
</dbReference>
<dbReference type="GO" id="GO:0010181">
    <property type="term" value="F:FMN binding"/>
    <property type="evidence" value="ECO:0007669"/>
    <property type="project" value="InterPro"/>
</dbReference>
<keyword evidence="7" id="KW-0288">FMN</keyword>
<dbReference type="Pfam" id="PF01070">
    <property type="entry name" value="FMN_dh"/>
    <property type="match status" value="1"/>
</dbReference>
<dbReference type="PIRSF" id="PIRSF000138">
    <property type="entry name" value="Al-hdrx_acd_dh"/>
    <property type="match status" value="1"/>
</dbReference>
<dbReference type="GO" id="GO:0016491">
    <property type="term" value="F:oxidoreductase activity"/>
    <property type="evidence" value="ECO:0007669"/>
    <property type="project" value="UniProtKB-KW"/>
</dbReference>
<dbReference type="GO" id="GO:0005737">
    <property type="term" value="C:cytoplasm"/>
    <property type="evidence" value="ECO:0007669"/>
    <property type="project" value="UniProtKB-ARBA"/>
</dbReference>
<dbReference type="CDD" id="cd02809">
    <property type="entry name" value="alpha_hydroxyacid_oxid_FMN"/>
    <property type="match status" value="1"/>
</dbReference>
<dbReference type="Proteomes" id="UP000799538">
    <property type="component" value="Unassembled WGS sequence"/>
</dbReference>
<evidence type="ECO:0000313" key="10">
    <source>
        <dbReference type="Proteomes" id="UP000799538"/>
    </source>
</evidence>
<evidence type="ECO:0000256" key="1">
    <source>
        <dbReference type="ARBA" id="ARBA00001917"/>
    </source>
</evidence>
<feature type="binding site" evidence="7">
    <location>
        <position position="276"/>
    </location>
    <ligand>
        <name>glyoxylate</name>
        <dbReference type="ChEBI" id="CHEBI:36655"/>
    </ligand>
</feature>
<dbReference type="InterPro" id="IPR013785">
    <property type="entry name" value="Aldolase_TIM"/>
</dbReference>
<evidence type="ECO:0000256" key="6">
    <source>
        <dbReference type="PIRSR" id="PIRSR000138-1"/>
    </source>
</evidence>
<dbReference type="SUPFAM" id="SSF51395">
    <property type="entry name" value="FMN-linked oxidoreductases"/>
    <property type="match status" value="1"/>
</dbReference>
<protein>
    <recommendedName>
        <fullName evidence="4">Oxidase FUB9</fullName>
    </recommendedName>
    <alternativeName>
        <fullName evidence="5">Fusaric acid biosynthesis protein 9</fullName>
    </alternativeName>
</protein>
<dbReference type="InterPro" id="IPR008259">
    <property type="entry name" value="FMN_hydac_DH_AS"/>
</dbReference>
<dbReference type="FunFam" id="3.20.20.70:FF:000056">
    <property type="entry name" value="hydroxyacid oxidase 2"/>
    <property type="match status" value="1"/>
</dbReference>
<evidence type="ECO:0000256" key="3">
    <source>
        <dbReference type="ARBA" id="ARBA00024042"/>
    </source>
</evidence>
<dbReference type="Gene3D" id="3.20.20.70">
    <property type="entry name" value="Aldolase class I"/>
    <property type="match status" value="1"/>
</dbReference>
<sequence length="388" mass="42051">MAGRPIPIPLKKGESKDKILCIDDLEKAASAKMDVMAREFFNSGSQSQQTLASNTLAFQKYVVRPRVLRDVSLTSTGTTVFGVPISMPLCVSPAGLQAIAHPDGEMATSRACARKGVHMGISSYANHTAAQIAGAGERVAAPEGTGSKRVMQLYSMKDRGLEERILRNAEAAGCVAVFLTADSPVLGVRYNEWRNDFRTPEGLGWPIIEKTSEEIRRASHDDSFVAFNDDTHCWAREIGWLRERTKMEIWIKGVLTAEDVELAIEFGANGVIVSNHGGRQLDGVPATLDVLPECVAAARGKIRVHVDGGIRSGTDVFKCLALGAECCWVGRPAIWGLAYDGQAGVDLMLDTFHTELKRCMQLCGCTNVKDISKAHLGLLRSDGPLARL</sequence>
<feature type="binding site" evidence="7">
    <location>
        <position position="279"/>
    </location>
    <ligand>
        <name>glyoxylate</name>
        <dbReference type="ChEBI" id="CHEBI:36655"/>
    </ligand>
</feature>
<gene>
    <name evidence="9" type="ORF">BDZ85DRAFT_235367</name>
</gene>
<dbReference type="PROSITE" id="PS51349">
    <property type="entry name" value="FMN_HYDROXY_ACID_DH_2"/>
    <property type="match status" value="1"/>
</dbReference>
<dbReference type="EMBL" id="ML992506">
    <property type="protein sequence ID" value="KAF2223328.1"/>
    <property type="molecule type" value="Genomic_DNA"/>
</dbReference>
<feature type="binding site" evidence="7">
    <location>
        <position position="189"/>
    </location>
    <ligand>
        <name>glyoxylate</name>
        <dbReference type="ChEBI" id="CHEBI:36655"/>
    </ligand>
</feature>